<accession>A0ABN1CVQ1</accession>
<dbReference type="PANTHER" id="PTHR32011">
    <property type="entry name" value="OS08G0472400 PROTEIN"/>
    <property type="match status" value="1"/>
</dbReference>
<reference evidence="1 2" key="1">
    <citation type="journal article" date="2019" name="Int. J. Syst. Evol. Microbiol.">
        <title>The Global Catalogue of Microorganisms (GCM) 10K type strain sequencing project: providing services to taxonomists for standard genome sequencing and annotation.</title>
        <authorList>
            <consortium name="The Broad Institute Genomics Platform"/>
            <consortium name="The Broad Institute Genome Sequencing Center for Infectious Disease"/>
            <person name="Wu L."/>
            <person name="Ma J."/>
        </authorList>
    </citation>
    <scope>NUCLEOTIDE SEQUENCE [LARGE SCALE GENOMIC DNA]</scope>
    <source>
        <strain evidence="1 2">JCM 10303</strain>
    </source>
</reference>
<gene>
    <name evidence="1" type="ORF">GCM10009533_28290</name>
</gene>
<dbReference type="PANTHER" id="PTHR32011:SF2">
    <property type="entry name" value="OS08G0472400 PROTEIN"/>
    <property type="match status" value="1"/>
</dbReference>
<evidence type="ECO:0000313" key="1">
    <source>
        <dbReference type="EMBL" id="GAA0527341.1"/>
    </source>
</evidence>
<keyword evidence="2" id="KW-1185">Reference proteome</keyword>
<dbReference type="RefSeq" id="WP_009943979.1">
    <property type="nucleotide sequence ID" value="NZ_BAAAGS010000016.1"/>
</dbReference>
<dbReference type="EMBL" id="BAAAGS010000016">
    <property type="protein sequence ID" value="GAA0527341.1"/>
    <property type="molecule type" value="Genomic_DNA"/>
</dbReference>
<sequence length="196" mass="22040">MSDDEGTRIGEEAARRLAELGCCEIEPGLTDAEFDWVEARHGFEFAADHRAFLAVGLPVGRPRSERSGPWPDWRNGDPGELRAQIGKAADLLLCDVRHGHWRRSWGPRPDKPEEAVEVAKVHVAQAPAIVPVYAHRYLPAGRGSYGHPVLSLYGADCIYYGADLADYVRREFEVPPPPRDDGWRPRATVPFWRDYL</sequence>
<evidence type="ECO:0000313" key="2">
    <source>
        <dbReference type="Proteomes" id="UP001500729"/>
    </source>
</evidence>
<protein>
    <recommendedName>
        <fullName evidence="3">SUKH-3 immunity protein of toxin-antitoxin system</fullName>
    </recommendedName>
</protein>
<name>A0ABN1CVQ1_SACER</name>
<comment type="caution">
    <text evidence="1">The sequence shown here is derived from an EMBL/GenBank/DDBJ whole genome shotgun (WGS) entry which is preliminary data.</text>
</comment>
<dbReference type="Proteomes" id="UP001500729">
    <property type="component" value="Unassembled WGS sequence"/>
</dbReference>
<proteinExistence type="predicted"/>
<evidence type="ECO:0008006" key="3">
    <source>
        <dbReference type="Google" id="ProtNLM"/>
    </source>
</evidence>
<organism evidence="1 2">
    <name type="scientific">Saccharopolyspora erythraea</name>
    <name type="common">Streptomyces erythraeus</name>
    <dbReference type="NCBI Taxonomy" id="1836"/>
    <lineage>
        <taxon>Bacteria</taxon>
        <taxon>Bacillati</taxon>
        <taxon>Actinomycetota</taxon>
        <taxon>Actinomycetes</taxon>
        <taxon>Pseudonocardiales</taxon>
        <taxon>Pseudonocardiaceae</taxon>
        <taxon>Saccharopolyspora</taxon>
    </lineage>
</organism>